<reference evidence="1 2" key="3">
    <citation type="journal article" date="2020" name="Int. J. Syst. Evol. Microbiol.">
        <title>Corynebacterium silvaticum sp. nov., a unique group of NTTB corynebacteria in wild boar and roe deer.</title>
        <authorList>
            <person name="Dangel A."/>
            <person name="Berger A."/>
            <person name="Rau J."/>
            <person name="Eisenberg T."/>
            <person name="Kampfer P."/>
            <person name="Margos G."/>
            <person name="Contzen M."/>
            <person name="Busse H.J."/>
            <person name="Konrad R."/>
            <person name="Peters M."/>
            <person name="Sting R."/>
            <person name="Sing A."/>
        </authorList>
    </citation>
    <scope>NUCLEOTIDE SEQUENCE [LARGE SCALE GENOMIC DNA]</scope>
    <source>
        <strain evidence="1 2">PO100/5</strain>
    </source>
</reference>
<organism evidence="1 2">
    <name type="scientific">Corynebacterium silvaticum</name>
    <dbReference type="NCBI Taxonomy" id="2320431"/>
    <lineage>
        <taxon>Bacteria</taxon>
        <taxon>Bacillati</taxon>
        <taxon>Actinomycetota</taxon>
        <taxon>Actinomycetes</taxon>
        <taxon>Mycobacteriales</taxon>
        <taxon>Corynebacteriaceae</taxon>
        <taxon>Corynebacterium</taxon>
    </lineage>
</organism>
<sequence length="280" mass="30333">MSKSHWARTHRSFGASALKLSAVATLTMLIAACGADERAGFHPHPSNKDKPKLEKKVTAHSHNDMVSKKDLPEPNKANTEQPSEELSEQTVLLYPNGKEVKMTPLGAKLKFGEPAHVVTEDTEGRYLVWAVTAHDGVRLPSERVSLLNASETDEVSHFMCYAYDVEFLGAIPKGSDDPLALSGLADAEHTAVTAPTLMPATGSGDNALHLNGGADNACGIPASNRIPTSESQLKVNHVYARGSIGVFPKNQDSEDNKQAQSVRFDWDQSGEKSRESLYWS</sequence>
<protein>
    <submittedName>
        <fullName evidence="1">Uncharacterized protein</fullName>
    </submittedName>
</protein>
<dbReference type="Proteomes" id="UP000195652">
    <property type="component" value="Chromosome"/>
</dbReference>
<dbReference type="AlphaFoldDB" id="A0A7U5KA72"/>
<dbReference type="EMBL" id="CP021417">
    <property type="protein sequence ID" value="ARU47072.2"/>
    <property type="molecule type" value="Genomic_DNA"/>
</dbReference>
<dbReference type="OrthoDB" id="4411655at2"/>
<reference evidence="1 2" key="2">
    <citation type="journal article" date="2020" name="Antonie Van Leeuwenhoek">
        <title>Phylogenomic characterisation of a novel corynebacterial species pathogenic to animals.</title>
        <authorList>
            <person name="Moller J."/>
            <person name="Musella L."/>
            <person name="Melnikov V."/>
            <person name="Geissdorfer W."/>
            <person name="Burkovski A."/>
            <person name="Sangal V."/>
        </authorList>
    </citation>
    <scope>NUCLEOTIDE SEQUENCE [LARGE SCALE GENOMIC DNA]</scope>
    <source>
        <strain evidence="1 2">PO100/5</strain>
    </source>
</reference>
<evidence type="ECO:0000313" key="1">
    <source>
        <dbReference type="EMBL" id="ARU47072.2"/>
    </source>
</evidence>
<dbReference type="KEGG" id="csil:CBE74_03290"/>
<accession>A0A7U5KA72</accession>
<evidence type="ECO:0000313" key="2">
    <source>
        <dbReference type="Proteomes" id="UP000195652"/>
    </source>
</evidence>
<proteinExistence type="predicted"/>
<gene>
    <name evidence="1" type="ORF">CBE74_03290</name>
</gene>
<keyword evidence="2" id="KW-1185">Reference proteome</keyword>
<name>A0A7U5KA72_9CORY</name>
<reference evidence="1 2" key="4">
    <citation type="journal article" date="2020" name="PLoS ONE">
        <title>Taxonomic classification of strain PO100/5 shows a broader geographic distribution and genetic markers of the recently described Corynebacterium silvaticum.</title>
        <authorList>
            <person name="Viana M.V.C."/>
            <person name="Profeta R."/>
            <person name="da Silva A.L."/>
            <person name="Hurtado R."/>
            <person name="Cerqueira J.C."/>
            <person name="Ribeiro B.F.S."/>
            <person name="Almeida M.O."/>
            <person name="Morais-Rodrigues F."/>
            <person name="Soares S.C."/>
            <person name="Oliveira M."/>
            <person name="Tavares L."/>
            <person name="Figueiredo H."/>
            <person name="Wattam A.R."/>
            <person name="Barh D."/>
            <person name="Ghosh P."/>
            <person name="Silva A."/>
            <person name="Azevedo V."/>
        </authorList>
    </citation>
    <scope>NUCLEOTIDE SEQUENCE [LARGE SCALE GENOMIC DNA]</scope>
    <source>
        <strain evidence="1 2">PO100/5</strain>
    </source>
</reference>
<reference evidence="1 2" key="1">
    <citation type="journal article" date="2014" name="BMC Vet. Res.">
        <title>First report of Corynebacterium pseudotuberculosis from caseous lymphadenitis lesions in Black Alentejano pig (Sus scrofa domesticus).</title>
        <authorList>
            <person name="Oliveira M."/>
            <person name="Barroco C."/>
            <person name="Mottola C."/>
            <person name="Santos R."/>
            <person name="Lemsaddek A."/>
            <person name="Tavares L."/>
            <person name="Semedo-Lemsaddek T."/>
        </authorList>
    </citation>
    <scope>NUCLEOTIDE SEQUENCE [LARGE SCALE GENOMIC DNA]</scope>
    <source>
        <strain evidence="1 2">PO100/5</strain>
    </source>
</reference>